<evidence type="ECO:0000313" key="2">
    <source>
        <dbReference type="EMBL" id="VDH93901.1"/>
    </source>
</evidence>
<proteinExistence type="predicted"/>
<dbReference type="Proteomes" id="UP000596742">
    <property type="component" value="Unassembled WGS sequence"/>
</dbReference>
<dbReference type="SUPFAM" id="SSF54160">
    <property type="entry name" value="Chromo domain-like"/>
    <property type="match status" value="1"/>
</dbReference>
<dbReference type="PROSITE" id="PS50013">
    <property type="entry name" value="CHROMO_2"/>
    <property type="match status" value="1"/>
</dbReference>
<dbReference type="InterPro" id="IPR016197">
    <property type="entry name" value="Chromo-like_dom_sf"/>
</dbReference>
<sequence>MSNIEKSGEQKVSFEEFSTFSSHESAPLKVDLQETLKIERIIVKKSTPIKGVLYLVKWHGRPNTETTWKSKSNIDQHSLAEYFPQRIDHHRLLSAANTFEDAVQDRVRPNDRRDTTVIKFDLAIFRYCFQTDKDVILYCADDFSKLPLSESWYYKIDKNGYGLKIKFPVRLTPKLNMKKIYVKIGENVVMKRKPIETVHLISASGVFV</sequence>
<accession>A0A8B6BRF5</accession>
<dbReference type="SMART" id="SM00298">
    <property type="entry name" value="CHROMO"/>
    <property type="match status" value="1"/>
</dbReference>
<evidence type="ECO:0000259" key="1">
    <source>
        <dbReference type="PROSITE" id="PS50013"/>
    </source>
</evidence>
<evidence type="ECO:0000313" key="3">
    <source>
        <dbReference type="Proteomes" id="UP000596742"/>
    </source>
</evidence>
<feature type="domain" description="Chromo" evidence="1">
    <location>
        <begin position="36"/>
        <end position="86"/>
    </location>
</feature>
<organism evidence="2 3">
    <name type="scientific">Mytilus galloprovincialis</name>
    <name type="common">Mediterranean mussel</name>
    <dbReference type="NCBI Taxonomy" id="29158"/>
    <lineage>
        <taxon>Eukaryota</taxon>
        <taxon>Metazoa</taxon>
        <taxon>Spiralia</taxon>
        <taxon>Lophotrochozoa</taxon>
        <taxon>Mollusca</taxon>
        <taxon>Bivalvia</taxon>
        <taxon>Autobranchia</taxon>
        <taxon>Pteriomorphia</taxon>
        <taxon>Mytilida</taxon>
        <taxon>Mytiloidea</taxon>
        <taxon>Mytilidae</taxon>
        <taxon>Mytilinae</taxon>
        <taxon>Mytilus</taxon>
    </lineage>
</organism>
<dbReference type="Gene3D" id="2.40.50.40">
    <property type="match status" value="1"/>
</dbReference>
<dbReference type="EMBL" id="UYJE01000514">
    <property type="protein sequence ID" value="VDH93901.1"/>
    <property type="molecule type" value="Genomic_DNA"/>
</dbReference>
<reference evidence="2" key="1">
    <citation type="submission" date="2018-11" db="EMBL/GenBank/DDBJ databases">
        <authorList>
            <person name="Alioto T."/>
            <person name="Alioto T."/>
        </authorList>
    </citation>
    <scope>NUCLEOTIDE SEQUENCE</scope>
</reference>
<dbReference type="InterPro" id="IPR023780">
    <property type="entry name" value="Chromo_domain"/>
</dbReference>
<name>A0A8B6BRF5_MYTGA</name>
<comment type="caution">
    <text evidence="2">The sequence shown here is derived from an EMBL/GenBank/DDBJ whole genome shotgun (WGS) entry which is preliminary data.</text>
</comment>
<dbReference type="AlphaFoldDB" id="A0A8B6BRF5"/>
<dbReference type="OrthoDB" id="6151103at2759"/>
<gene>
    <name evidence="2" type="ORF">MGAL_10B022230</name>
</gene>
<keyword evidence="3" id="KW-1185">Reference proteome</keyword>
<dbReference type="InterPro" id="IPR000953">
    <property type="entry name" value="Chromo/chromo_shadow_dom"/>
</dbReference>
<dbReference type="Pfam" id="PF00385">
    <property type="entry name" value="Chromo"/>
    <property type="match status" value="1"/>
</dbReference>
<protein>
    <recommendedName>
        <fullName evidence="1">Chromo domain-containing protein</fullName>
    </recommendedName>
</protein>